<keyword evidence="7" id="KW-0090">Biological rhythms</keyword>
<dbReference type="STRING" id="246437.L9KS76"/>
<evidence type="ECO:0000256" key="4">
    <source>
        <dbReference type="ARBA" id="ARBA00022490"/>
    </source>
</evidence>
<comment type="subunit">
    <text evidence="14">Interacts with GATA4 and NKX2-5. Interacts with NR0B2. Interacts with CLOCK and BMAL1. Interacts with IFI204. Interacts with NEDD9/HEF1. Interacts with ASB4; this interaction promotes ID2 proteasomal degradation.</text>
</comment>
<comment type="function">
    <text evidence="10">Transcriptional regulator (lacking a basic DNA binding domain) which negatively regulates the basic helix-loop-helix (bHLH) transcription factors by forming heterodimers and inhibiting their DNA binding and transcriptional activity. Implicated in regulating a variety of cellular processes, including cellular growth, senescence, differentiation, apoptosis, angiogenesis, and neoplastic transformation. Inhibits skeletal muscle and cardiac myocyte differentiation. Regulates the circadian clock by repressing the transcriptional activator activity of the CLOCK-BMAL1 heterodimer. Restricts the CLOCK and BMAL1 localization to the cytoplasm. Plays a role in both the input and output pathways of the circadian clock: in the input component, is involved in modulating the magnitude of photic entrainment and in the output component, contributes to the regulation of a variety of liver clock-controlled genes involved in lipid metabolism.</text>
</comment>
<dbReference type="GO" id="GO:0005737">
    <property type="term" value="C:cytoplasm"/>
    <property type="evidence" value="ECO:0007669"/>
    <property type="project" value="UniProtKB-SubCell"/>
</dbReference>
<evidence type="ECO:0000256" key="11">
    <source>
        <dbReference type="ARBA" id="ARBA00040556"/>
    </source>
</evidence>
<dbReference type="GO" id="GO:0003677">
    <property type="term" value="F:DNA binding"/>
    <property type="evidence" value="ECO:0007669"/>
    <property type="project" value="UniProtKB-KW"/>
</dbReference>
<dbReference type="Gene3D" id="4.10.280.10">
    <property type="entry name" value="Helix-loop-helix DNA-binding domain"/>
    <property type="match status" value="1"/>
</dbReference>
<evidence type="ECO:0000313" key="18">
    <source>
        <dbReference type="Proteomes" id="UP000011518"/>
    </source>
</evidence>
<keyword evidence="4" id="KW-0963">Cytoplasm</keyword>
<keyword evidence="8" id="KW-0804">Transcription</keyword>
<dbReference type="InterPro" id="IPR036638">
    <property type="entry name" value="HLH_DNA-bd_sf"/>
</dbReference>
<dbReference type="GO" id="GO:0030154">
    <property type="term" value="P:cell differentiation"/>
    <property type="evidence" value="ECO:0007669"/>
    <property type="project" value="TreeGrafter"/>
</dbReference>
<dbReference type="GO" id="GO:0046983">
    <property type="term" value="F:protein dimerization activity"/>
    <property type="evidence" value="ECO:0007669"/>
    <property type="project" value="InterPro"/>
</dbReference>
<dbReference type="GO" id="GO:0000122">
    <property type="term" value="P:negative regulation of transcription by RNA polymerase II"/>
    <property type="evidence" value="ECO:0007669"/>
    <property type="project" value="InterPro"/>
</dbReference>
<organism evidence="17 18">
    <name type="scientific">Tupaia chinensis</name>
    <name type="common">Chinese tree shrew</name>
    <name type="synonym">Tupaia belangeri chinensis</name>
    <dbReference type="NCBI Taxonomy" id="246437"/>
    <lineage>
        <taxon>Eukaryota</taxon>
        <taxon>Metazoa</taxon>
        <taxon>Chordata</taxon>
        <taxon>Craniata</taxon>
        <taxon>Vertebrata</taxon>
        <taxon>Euteleostomi</taxon>
        <taxon>Mammalia</taxon>
        <taxon>Eutheria</taxon>
        <taxon>Euarchontoglires</taxon>
        <taxon>Scandentia</taxon>
        <taxon>Tupaiidae</taxon>
        <taxon>Tupaia</taxon>
    </lineage>
</organism>
<evidence type="ECO:0000256" key="6">
    <source>
        <dbReference type="ARBA" id="ARBA00023015"/>
    </source>
</evidence>
<evidence type="ECO:0000256" key="14">
    <source>
        <dbReference type="ARBA" id="ARBA00049994"/>
    </source>
</evidence>
<dbReference type="EMBL" id="KB320756">
    <property type="protein sequence ID" value="ELW64037.1"/>
    <property type="molecule type" value="Genomic_DNA"/>
</dbReference>
<dbReference type="InParanoid" id="L9KS76"/>
<dbReference type="GO" id="GO:0032922">
    <property type="term" value="P:circadian regulation of gene expression"/>
    <property type="evidence" value="ECO:0007669"/>
    <property type="project" value="TreeGrafter"/>
</dbReference>
<name>L9KS76_TUPCH</name>
<evidence type="ECO:0000256" key="10">
    <source>
        <dbReference type="ARBA" id="ARBA00037646"/>
    </source>
</evidence>
<dbReference type="PANTHER" id="PTHR11723:SF5">
    <property type="entry name" value="DNA-BINDING PROTEIN INHIBITOR ID-2"/>
    <property type="match status" value="1"/>
</dbReference>
<reference evidence="18" key="1">
    <citation type="submission" date="2012-07" db="EMBL/GenBank/DDBJ databases">
        <title>Genome of the Chinese tree shrew, a rising model animal genetically related to primates.</title>
        <authorList>
            <person name="Zhang G."/>
            <person name="Fan Y."/>
            <person name="Yao Y."/>
            <person name="Huang Z."/>
        </authorList>
    </citation>
    <scope>NUCLEOTIDE SEQUENCE [LARGE SCALE GENOMIC DNA]</scope>
</reference>
<evidence type="ECO:0000256" key="1">
    <source>
        <dbReference type="ARBA" id="ARBA00004123"/>
    </source>
</evidence>
<keyword evidence="17" id="KW-0238">DNA-binding</keyword>
<dbReference type="InterPro" id="IPR011598">
    <property type="entry name" value="bHLH_dom"/>
</dbReference>
<gene>
    <name evidence="17" type="ORF">TREES_T100006676</name>
</gene>
<evidence type="ECO:0000256" key="9">
    <source>
        <dbReference type="ARBA" id="ARBA00023242"/>
    </source>
</evidence>
<keyword evidence="6" id="KW-0805">Transcription regulation</keyword>
<evidence type="ECO:0000256" key="3">
    <source>
        <dbReference type="ARBA" id="ARBA00022473"/>
    </source>
</evidence>
<evidence type="ECO:0000256" key="12">
    <source>
        <dbReference type="ARBA" id="ARBA00042951"/>
    </source>
</evidence>
<feature type="compositionally biased region" description="Basic and acidic residues" evidence="15">
    <location>
        <begin position="1"/>
        <end position="12"/>
    </location>
</feature>
<evidence type="ECO:0000256" key="2">
    <source>
        <dbReference type="ARBA" id="ARBA00004496"/>
    </source>
</evidence>
<dbReference type="PANTHER" id="PTHR11723">
    <property type="entry name" value="DNA-BINDING PROTEIN INHIBITOR"/>
    <property type="match status" value="1"/>
</dbReference>
<evidence type="ECO:0000313" key="17">
    <source>
        <dbReference type="EMBL" id="ELW64037.1"/>
    </source>
</evidence>
<evidence type="ECO:0000256" key="7">
    <source>
        <dbReference type="ARBA" id="ARBA00023108"/>
    </source>
</evidence>
<keyword evidence="5" id="KW-0678">Repressor</keyword>
<proteinExistence type="predicted"/>
<dbReference type="Pfam" id="PF00010">
    <property type="entry name" value="HLH"/>
    <property type="match status" value="1"/>
</dbReference>
<keyword evidence="3" id="KW-0217">Developmental protein</keyword>
<sequence>MEKEEENDKIKEENEEEEEEEERHNQHKSLQSCYEKQPVGPQAGNLLERNHSDDPLSLLYNMNHYYAKLKELVPSIPQNKKITLDSHLTIVSLHHQRPGQDQASRLLLTTLNMDICILSL</sequence>
<evidence type="ECO:0000256" key="5">
    <source>
        <dbReference type="ARBA" id="ARBA00022491"/>
    </source>
</evidence>
<keyword evidence="9" id="KW-0539">Nucleus</keyword>
<accession>L9KS76</accession>
<feature type="region of interest" description="Disordered" evidence="15">
    <location>
        <begin position="1"/>
        <end position="53"/>
    </location>
</feature>
<evidence type="ECO:0000256" key="13">
    <source>
        <dbReference type="ARBA" id="ARBA00043116"/>
    </source>
</evidence>
<feature type="domain" description="BHLH" evidence="16">
    <location>
        <begin position="59"/>
        <end position="83"/>
    </location>
</feature>
<dbReference type="InterPro" id="IPR026052">
    <property type="entry name" value="DNA-bd_prot-inh"/>
</dbReference>
<protein>
    <recommendedName>
        <fullName evidence="11">DNA-binding protein inhibitor ID-2</fullName>
    </recommendedName>
    <alternativeName>
        <fullName evidence="13">Inhibitor of DNA binding 2</fullName>
    </alternativeName>
    <alternativeName>
        <fullName evidence="12">Inhibitor of differentiation 2</fullName>
    </alternativeName>
</protein>
<dbReference type="FunCoup" id="L9KS76">
    <property type="interactions" value="1446"/>
</dbReference>
<keyword evidence="18" id="KW-1185">Reference proteome</keyword>
<evidence type="ECO:0000259" key="16">
    <source>
        <dbReference type="Pfam" id="PF00010"/>
    </source>
</evidence>
<dbReference type="AlphaFoldDB" id="L9KS76"/>
<dbReference type="GO" id="GO:0005634">
    <property type="term" value="C:nucleus"/>
    <property type="evidence" value="ECO:0007669"/>
    <property type="project" value="UniProtKB-SubCell"/>
</dbReference>
<evidence type="ECO:0000256" key="8">
    <source>
        <dbReference type="ARBA" id="ARBA00023163"/>
    </source>
</evidence>
<reference evidence="18" key="2">
    <citation type="journal article" date="2013" name="Nat. Commun.">
        <title>Genome of the Chinese tree shrew.</title>
        <authorList>
            <person name="Fan Y."/>
            <person name="Huang Z.Y."/>
            <person name="Cao C.C."/>
            <person name="Chen C.S."/>
            <person name="Chen Y.X."/>
            <person name="Fan D.D."/>
            <person name="He J."/>
            <person name="Hou H.L."/>
            <person name="Hu L."/>
            <person name="Hu X.T."/>
            <person name="Jiang X.T."/>
            <person name="Lai R."/>
            <person name="Lang Y.S."/>
            <person name="Liang B."/>
            <person name="Liao S.G."/>
            <person name="Mu D."/>
            <person name="Ma Y.Y."/>
            <person name="Niu Y.Y."/>
            <person name="Sun X.Q."/>
            <person name="Xia J.Q."/>
            <person name="Xiao J."/>
            <person name="Xiong Z.Q."/>
            <person name="Xu L."/>
            <person name="Yang L."/>
            <person name="Zhang Y."/>
            <person name="Zhao W."/>
            <person name="Zhao X.D."/>
            <person name="Zheng Y.T."/>
            <person name="Zhou J.M."/>
            <person name="Zhu Y.B."/>
            <person name="Zhang G.J."/>
            <person name="Wang J."/>
            <person name="Yao Y.G."/>
        </authorList>
    </citation>
    <scope>NUCLEOTIDE SEQUENCE [LARGE SCALE GENOMIC DNA]</scope>
</reference>
<comment type="subcellular location">
    <subcellularLocation>
        <location evidence="2">Cytoplasm</location>
    </subcellularLocation>
    <subcellularLocation>
        <location evidence="1">Nucleus</location>
    </subcellularLocation>
</comment>
<evidence type="ECO:0000256" key="15">
    <source>
        <dbReference type="SAM" id="MobiDB-lite"/>
    </source>
</evidence>
<dbReference type="Proteomes" id="UP000011518">
    <property type="component" value="Unassembled WGS sequence"/>
</dbReference>